<comment type="caution">
    <text evidence="2">The sequence shown here is derived from an EMBL/GenBank/DDBJ whole genome shotgun (WGS) entry which is preliminary data.</text>
</comment>
<proteinExistence type="predicted"/>
<organism evidence="2 3">
    <name type="scientific">Leucocoprinus leucothites</name>
    <dbReference type="NCBI Taxonomy" id="201217"/>
    <lineage>
        <taxon>Eukaryota</taxon>
        <taxon>Fungi</taxon>
        <taxon>Dikarya</taxon>
        <taxon>Basidiomycota</taxon>
        <taxon>Agaricomycotina</taxon>
        <taxon>Agaricomycetes</taxon>
        <taxon>Agaricomycetidae</taxon>
        <taxon>Agaricales</taxon>
        <taxon>Agaricineae</taxon>
        <taxon>Agaricaceae</taxon>
        <taxon>Leucocoprinus</taxon>
    </lineage>
</organism>
<feature type="compositionally biased region" description="Polar residues" evidence="1">
    <location>
        <begin position="1"/>
        <end position="11"/>
    </location>
</feature>
<evidence type="ECO:0000313" key="2">
    <source>
        <dbReference type="EMBL" id="KAF5348914.1"/>
    </source>
</evidence>
<accession>A0A8H5FTW4</accession>
<feature type="compositionally biased region" description="Polar residues" evidence="1">
    <location>
        <begin position="19"/>
        <end position="44"/>
    </location>
</feature>
<name>A0A8H5FTW4_9AGAR</name>
<evidence type="ECO:0000256" key="1">
    <source>
        <dbReference type="SAM" id="MobiDB-lite"/>
    </source>
</evidence>
<dbReference type="EMBL" id="JAACJO010000018">
    <property type="protein sequence ID" value="KAF5348914.1"/>
    <property type="molecule type" value="Genomic_DNA"/>
</dbReference>
<reference evidence="2 3" key="1">
    <citation type="journal article" date="2020" name="ISME J.">
        <title>Uncovering the hidden diversity of litter-decomposition mechanisms in mushroom-forming fungi.</title>
        <authorList>
            <person name="Floudas D."/>
            <person name="Bentzer J."/>
            <person name="Ahren D."/>
            <person name="Johansson T."/>
            <person name="Persson P."/>
            <person name="Tunlid A."/>
        </authorList>
    </citation>
    <scope>NUCLEOTIDE SEQUENCE [LARGE SCALE GENOMIC DNA]</scope>
    <source>
        <strain evidence="2 3">CBS 146.42</strain>
    </source>
</reference>
<dbReference type="Proteomes" id="UP000559027">
    <property type="component" value="Unassembled WGS sequence"/>
</dbReference>
<gene>
    <name evidence="2" type="ORF">D9756_009837</name>
</gene>
<protein>
    <submittedName>
        <fullName evidence="2">Uncharacterized protein</fullName>
    </submittedName>
</protein>
<sequence length="64" mass="7222">MTLPRSPSSFHCLTHLRSQRPTSTLPRQFQYRKVSTPSSPNTPVDNEPSNHDIPVTPPVQRALD</sequence>
<keyword evidence="3" id="KW-1185">Reference proteome</keyword>
<dbReference type="AlphaFoldDB" id="A0A8H5FTW4"/>
<feature type="region of interest" description="Disordered" evidence="1">
    <location>
        <begin position="1"/>
        <end position="64"/>
    </location>
</feature>
<evidence type="ECO:0000313" key="3">
    <source>
        <dbReference type="Proteomes" id="UP000559027"/>
    </source>
</evidence>